<dbReference type="InterPro" id="IPR043428">
    <property type="entry name" value="LivM-like"/>
</dbReference>
<dbReference type="PROSITE" id="PS50893">
    <property type="entry name" value="ABC_TRANSPORTER_2"/>
    <property type="match status" value="1"/>
</dbReference>
<dbReference type="Pfam" id="PF02653">
    <property type="entry name" value="BPD_transp_2"/>
    <property type="match status" value="1"/>
</dbReference>
<keyword evidence="3" id="KW-1003">Cell membrane</keyword>
<gene>
    <name evidence="11" type="ORF">EZH22_14380</name>
</gene>
<feature type="domain" description="ABC transporter" evidence="10">
    <location>
        <begin position="335"/>
        <end position="580"/>
    </location>
</feature>
<dbReference type="InterPro" id="IPR051120">
    <property type="entry name" value="ABC_AA/LPS_Transport"/>
</dbReference>
<feature type="transmembrane region" description="Helical" evidence="9">
    <location>
        <begin position="36"/>
        <end position="54"/>
    </location>
</feature>
<keyword evidence="8 9" id="KW-0472">Membrane</keyword>
<reference evidence="11 12" key="1">
    <citation type="submission" date="2020-10" db="EMBL/GenBank/DDBJ databases">
        <title>Degradation of 1,4-Dioxane by Xanthobacter sp. YN2, via a Novel Group-2 Soluble Di-Iron Monooxygenase.</title>
        <authorList>
            <person name="Ma F."/>
            <person name="Wang Y."/>
            <person name="Yang J."/>
            <person name="Guo H."/>
            <person name="Su D."/>
            <person name="Yu L."/>
        </authorList>
    </citation>
    <scope>NUCLEOTIDE SEQUENCE [LARGE SCALE GENOMIC DNA]</scope>
    <source>
        <strain evidence="11 12">YN2</strain>
    </source>
</reference>
<keyword evidence="5" id="KW-0547">Nucleotide-binding</keyword>
<feature type="transmembrane region" description="Helical" evidence="9">
    <location>
        <begin position="7"/>
        <end position="24"/>
    </location>
</feature>
<dbReference type="AlphaFoldDB" id="A0A974PT92"/>
<evidence type="ECO:0000259" key="10">
    <source>
        <dbReference type="PROSITE" id="PS50893"/>
    </source>
</evidence>
<dbReference type="InterPro" id="IPR032823">
    <property type="entry name" value="BCA_ABC_TP_C"/>
</dbReference>
<dbReference type="EMBL" id="CP063362">
    <property type="protein sequence ID" value="QRG09332.1"/>
    <property type="molecule type" value="Genomic_DNA"/>
</dbReference>
<evidence type="ECO:0000256" key="8">
    <source>
        <dbReference type="ARBA" id="ARBA00023136"/>
    </source>
</evidence>
<keyword evidence="2" id="KW-0813">Transport</keyword>
<dbReference type="PANTHER" id="PTHR45772:SF1">
    <property type="entry name" value="ABC TRANSPORTER ATP-BINDING PROTEIN"/>
    <property type="match status" value="1"/>
</dbReference>
<dbReference type="Pfam" id="PF00005">
    <property type="entry name" value="ABC_tran"/>
    <property type="match status" value="1"/>
</dbReference>
<feature type="transmembrane region" description="Helical" evidence="9">
    <location>
        <begin position="86"/>
        <end position="105"/>
    </location>
</feature>
<comment type="subcellular location">
    <subcellularLocation>
        <location evidence="1">Cell membrane</location>
        <topology evidence="1">Multi-pass membrane protein</topology>
    </subcellularLocation>
</comment>
<dbReference type="Pfam" id="PF12399">
    <property type="entry name" value="BCA_ABC_TP_C"/>
    <property type="match status" value="1"/>
</dbReference>
<evidence type="ECO:0000256" key="3">
    <source>
        <dbReference type="ARBA" id="ARBA00022475"/>
    </source>
</evidence>
<evidence type="ECO:0000256" key="5">
    <source>
        <dbReference type="ARBA" id="ARBA00022741"/>
    </source>
</evidence>
<evidence type="ECO:0000313" key="12">
    <source>
        <dbReference type="Proteomes" id="UP000596427"/>
    </source>
</evidence>
<keyword evidence="6 11" id="KW-0067">ATP-binding</keyword>
<dbReference type="GO" id="GO:0005886">
    <property type="term" value="C:plasma membrane"/>
    <property type="evidence" value="ECO:0007669"/>
    <property type="project" value="UniProtKB-SubCell"/>
</dbReference>
<dbReference type="InterPro" id="IPR027417">
    <property type="entry name" value="P-loop_NTPase"/>
</dbReference>
<feature type="transmembrane region" description="Helical" evidence="9">
    <location>
        <begin position="204"/>
        <end position="224"/>
    </location>
</feature>
<dbReference type="SMART" id="SM00382">
    <property type="entry name" value="AAA"/>
    <property type="match status" value="1"/>
</dbReference>
<keyword evidence="7 9" id="KW-1133">Transmembrane helix</keyword>
<dbReference type="Proteomes" id="UP000596427">
    <property type="component" value="Chromosome"/>
</dbReference>
<dbReference type="SUPFAM" id="SSF52540">
    <property type="entry name" value="P-loop containing nucleoside triphosphate hydrolases"/>
    <property type="match status" value="1"/>
</dbReference>
<dbReference type="FunFam" id="3.40.50.300:FF:000421">
    <property type="entry name" value="Branched-chain amino acid ABC transporter ATP-binding protein"/>
    <property type="match status" value="1"/>
</dbReference>
<evidence type="ECO:0000256" key="4">
    <source>
        <dbReference type="ARBA" id="ARBA00022692"/>
    </source>
</evidence>
<dbReference type="GO" id="GO:0015658">
    <property type="term" value="F:branched-chain amino acid transmembrane transporter activity"/>
    <property type="evidence" value="ECO:0007669"/>
    <property type="project" value="InterPro"/>
</dbReference>
<dbReference type="GO" id="GO:0005524">
    <property type="term" value="F:ATP binding"/>
    <property type="evidence" value="ECO:0007669"/>
    <property type="project" value="UniProtKB-KW"/>
</dbReference>
<evidence type="ECO:0000256" key="7">
    <source>
        <dbReference type="ARBA" id="ARBA00022989"/>
    </source>
</evidence>
<keyword evidence="12" id="KW-1185">Reference proteome</keyword>
<keyword evidence="4 9" id="KW-0812">Transmembrane</keyword>
<evidence type="ECO:0000256" key="1">
    <source>
        <dbReference type="ARBA" id="ARBA00004651"/>
    </source>
</evidence>
<feature type="transmembrane region" description="Helical" evidence="9">
    <location>
        <begin position="283"/>
        <end position="303"/>
    </location>
</feature>
<dbReference type="Gene3D" id="3.40.50.300">
    <property type="entry name" value="P-loop containing nucleotide triphosphate hydrolases"/>
    <property type="match status" value="1"/>
</dbReference>
<feature type="transmembrane region" description="Helical" evidence="9">
    <location>
        <begin position="110"/>
        <end position="131"/>
    </location>
</feature>
<feature type="transmembrane region" description="Helical" evidence="9">
    <location>
        <begin position="61"/>
        <end position="80"/>
    </location>
</feature>
<dbReference type="CDD" id="cd03219">
    <property type="entry name" value="ABC_Mj1267_LivG_branched"/>
    <property type="match status" value="1"/>
</dbReference>
<evidence type="ECO:0000256" key="2">
    <source>
        <dbReference type="ARBA" id="ARBA00022448"/>
    </source>
</evidence>
<evidence type="ECO:0000256" key="6">
    <source>
        <dbReference type="ARBA" id="ARBA00022840"/>
    </source>
</evidence>
<dbReference type="RefSeq" id="WP_203196255.1">
    <property type="nucleotide sequence ID" value="NZ_CP063362.1"/>
</dbReference>
<dbReference type="GO" id="GO:0016887">
    <property type="term" value="F:ATP hydrolysis activity"/>
    <property type="evidence" value="ECO:0007669"/>
    <property type="project" value="InterPro"/>
</dbReference>
<dbReference type="InterPro" id="IPR001851">
    <property type="entry name" value="ABC_transp_permease"/>
</dbReference>
<proteinExistence type="predicted"/>
<evidence type="ECO:0000256" key="9">
    <source>
        <dbReference type="SAM" id="Phobius"/>
    </source>
</evidence>
<dbReference type="InterPro" id="IPR003439">
    <property type="entry name" value="ABC_transporter-like_ATP-bd"/>
</dbReference>
<name>A0A974PT92_9HYPH</name>
<organism evidence="11 12">
    <name type="scientific">Xanthobacter dioxanivorans</name>
    <dbReference type="NCBI Taxonomy" id="2528964"/>
    <lineage>
        <taxon>Bacteria</taxon>
        <taxon>Pseudomonadati</taxon>
        <taxon>Pseudomonadota</taxon>
        <taxon>Alphaproteobacteria</taxon>
        <taxon>Hyphomicrobiales</taxon>
        <taxon>Xanthobacteraceae</taxon>
        <taxon>Xanthobacter</taxon>
    </lineage>
</organism>
<sequence>MSRFPRLLTYLLAAIAIVAFPLLAPNPFFVHVGQTFAYTAIAVIGLNILLGLSGQMSLGHGGFYAVGAYVSAILATTFGWPLTLSMATALGASLLAGFLVGAVALRTRGLYLAMATLAFGFIAEIVAQRWVSVTGGTMGLMGVPQIDFGNFRNGPTYFFWFAAGTLLIVQIASDYIFASSVGRRLNAVKESESFAATVGLDVPAWRIGVFAASAALAGLAGTLFAHQSGFVSSDAFNIRLTISLLIATVIGGLGRSAGPLLGTAILIAIAEAIAAVHDIGLMLYGGILLVVLLVFPEGAIGVFGRFGRKPPASAAPRDESAFDPRHNRNRAGGRLEVEAVTKSYAGVVALRDVTLTVEPGTVHALIGPNGAGKSTFINVVAGLYAPTAGRIRIDGTDVTAVSAHRRARLGLVRTFQNLQLIQGVSVLENVMLGMERRRSLAGDILDFLAGARHEAGERAQAASILAFLGIGHLADLSPKDLSYGHRKLVELARAIAQRPAILLLDEPVAGVNPQEAREVARIVHKLREAGVSVLLVEHNMEFVMGLADRVTVLDFGNRIACGTPAAVQKDPNVIRAYLGTEEEAA</sequence>
<protein>
    <submittedName>
        <fullName evidence="11">Branched-chain amino acid ABC transporter ATP-binding protein/permease</fullName>
    </submittedName>
</protein>
<feature type="transmembrane region" description="Helical" evidence="9">
    <location>
        <begin position="157"/>
        <end position="177"/>
    </location>
</feature>
<dbReference type="InterPro" id="IPR003593">
    <property type="entry name" value="AAA+_ATPase"/>
</dbReference>
<accession>A0A974PT92</accession>
<dbReference type="CDD" id="cd06581">
    <property type="entry name" value="TM_PBP1_LivM_like"/>
    <property type="match status" value="1"/>
</dbReference>
<evidence type="ECO:0000313" key="11">
    <source>
        <dbReference type="EMBL" id="QRG09332.1"/>
    </source>
</evidence>
<dbReference type="KEGG" id="xdi:EZH22_14380"/>
<dbReference type="PANTHER" id="PTHR45772">
    <property type="entry name" value="CONSERVED COMPONENT OF ABC TRANSPORTER FOR NATURAL AMINO ACIDS-RELATED"/>
    <property type="match status" value="1"/>
</dbReference>